<evidence type="ECO:0000256" key="7">
    <source>
        <dbReference type="RuleBase" id="RU364038"/>
    </source>
</evidence>
<dbReference type="InterPro" id="IPR012336">
    <property type="entry name" value="Thioredoxin-like_fold"/>
</dbReference>
<dbReference type="SUPFAM" id="SSF54423">
    <property type="entry name" value="DsbC/DsbG N-terminal domain-like"/>
    <property type="match status" value="1"/>
</dbReference>
<evidence type="ECO:0000313" key="11">
    <source>
        <dbReference type="Proteomes" id="UP000001625"/>
    </source>
</evidence>
<dbReference type="InterPro" id="IPR036249">
    <property type="entry name" value="Thioredoxin-like_sf"/>
</dbReference>
<feature type="chain" id="PRO_5010003578" description="Thiol:disulfide interchange protein" evidence="7">
    <location>
        <begin position="18"/>
        <end position="236"/>
    </location>
</feature>
<dbReference type="KEGG" id="slt:Slit_0289"/>
<keyword evidence="4 7" id="KW-0574">Periplasm</keyword>
<feature type="domain" description="Thioredoxin-like fold" evidence="9">
    <location>
        <begin position="111"/>
        <end position="231"/>
    </location>
</feature>
<evidence type="ECO:0000259" key="9">
    <source>
        <dbReference type="Pfam" id="PF13098"/>
    </source>
</evidence>
<dbReference type="InterPro" id="IPR051470">
    <property type="entry name" value="Thiol:disulfide_interchange"/>
</dbReference>
<dbReference type="Proteomes" id="UP000001625">
    <property type="component" value="Chromosome"/>
</dbReference>
<comment type="subcellular location">
    <subcellularLocation>
        <location evidence="1 7">Periplasm</location>
    </subcellularLocation>
</comment>
<evidence type="ECO:0000256" key="4">
    <source>
        <dbReference type="ARBA" id="ARBA00022764"/>
    </source>
</evidence>
<comment type="function">
    <text evidence="7">Required for disulfide bond formation in some periplasmic proteins. Acts by transferring its disulfide bond to other proteins and is reduced in the process.</text>
</comment>
<keyword evidence="6 7" id="KW-0676">Redox-active center</keyword>
<feature type="domain" description="Disulphide bond isomerase DsbC/G N-terminal" evidence="8">
    <location>
        <begin position="21"/>
        <end position="88"/>
    </location>
</feature>
<evidence type="ECO:0000256" key="6">
    <source>
        <dbReference type="ARBA" id="ARBA00023284"/>
    </source>
</evidence>
<name>D5CLE3_SIDLE</name>
<dbReference type="PANTHER" id="PTHR35272:SF3">
    <property type="entry name" value="THIOL:DISULFIDE INTERCHANGE PROTEIN DSBC"/>
    <property type="match status" value="1"/>
</dbReference>
<evidence type="ECO:0000259" key="8">
    <source>
        <dbReference type="Pfam" id="PF10411"/>
    </source>
</evidence>
<dbReference type="CDD" id="cd03020">
    <property type="entry name" value="DsbA_DsbC_DsbG"/>
    <property type="match status" value="1"/>
</dbReference>
<reference evidence="10 11" key="1">
    <citation type="submission" date="2010-03" db="EMBL/GenBank/DDBJ databases">
        <title>Complete sequence of Sideroxydans lithotrophicus ES-1.</title>
        <authorList>
            <consortium name="US DOE Joint Genome Institute"/>
            <person name="Lucas S."/>
            <person name="Copeland A."/>
            <person name="Lapidus A."/>
            <person name="Cheng J.-F."/>
            <person name="Bruce D."/>
            <person name="Goodwin L."/>
            <person name="Pitluck S."/>
            <person name="Munk A.C."/>
            <person name="Detter J.C."/>
            <person name="Han C."/>
            <person name="Tapia R."/>
            <person name="Larimer F."/>
            <person name="Land M."/>
            <person name="Hauser L."/>
            <person name="Kyrpides N."/>
            <person name="Ivanova N."/>
            <person name="Emerson D."/>
            <person name="Woyke T."/>
        </authorList>
    </citation>
    <scope>NUCLEOTIDE SEQUENCE [LARGE SCALE GENOMIC DNA]</scope>
    <source>
        <strain evidence="10 11">ES-1</strain>
    </source>
</reference>
<dbReference type="Gene3D" id="3.10.450.70">
    <property type="entry name" value="Disulphide bond isomerase, DsbC/G, N-terminal"/>
    <property type="match status" value="1"/>
</dbReference>
<dbReference type="STRING" id="580332.Slit_0289"/>
<evidence type="ECO:0000256" key="2">
    <source>
        <dbReference type="ARBA" id="ARBA00009813"/>
    </source>
</evidence>
<dbReference type="Pfam" id="PF10411">
    <property type="entry name" value="DsbC_N"/>
    <property type="match status" value="1"/>
</dbReference>
<dbReference type="OrthoDB" id="12976at2"/>
<keyword evidence="5" id="KW-1015">Disulfide bond</keyword>
<dbReference type="GO" id="GO:0042597">
    <property type="term" value="C:periplasmic space"/>
    <property type="evidence" value="ECO:0007669"/>
    <property type="project" value="UniProtKB-SubCell"/>
</dbReference>
<dbReference type="Gene3D" id="3.40.30.10">
    <property type="entry name" value="Glutaredoxin"/>
    <property type="match status" value="1"/>
</dbReference>
<dbReference type="RefSeq" id="WP_013028430.1">
    <property type="nucleotide sequence ID" value="NC_013959.1"/>
</dbReference>
<evidence type="ECO:0000256" key="1">
    <source>
        <dbReference type="ARBA" id="ARBA00004418"/>
    </source>
</evidence>
<organism evidence="10 11">
    <name type="scientific">Sideroxydans lithotrophicus (strain ES-1)</name>
    <dbReference type="NCBI Taxonomy" id="580332"/>
    <lineage>
        <taxon>Bacteria</taxon>
        <taxon>Pseudomonadati</taxon>
        <taxon>Pseudomonadota</taxon>
        <taxon>Betaproteobacteria</taxon>
        <taxon>Nitrosomonadales</taxon>
        <taxon>Gallionellaceae</taxon>
        <taxon>Sideroxydans</taxon>
    </lineage>
</organism>
<dbReference type="GO" id="GO:0016853">
    <property type="term" value="F:isomerase activity"/>
    <property type="evidence" value="ECO:0007669"/>
    <property type="project" value="UniProtKB-KW"/>
</dbReference>
<dbReference type="InterPro" id="IPR033954">
    <property type="entry name" value="DiS-bond_Isoase_DsbC/G"/>
</dbReference>
<sequence precursor="true">MFKTLLLLLLSISLAHAAETDKTAAAIKDTLIKNYEQLIGPVDQVNKSPIPGLYEVVTGDHIFYTDKTAQYLIDGQMFDLKGRQNITQARSQKLFAIDFSKLPLELAVKKVKGNGSRKMAYFADPNCGFCKKLEHELQNVNDVTLYLFLYPIFQGSAEKVQDIWCSADKAKTWDDLMLNGVQPKAAKCDAPIAQVLALGKSLRVNGTPALIFANGVINPGYMPAADLNKALDANNK</sequence>
<comment type="similarity">
    <text evidence="2 7">Belongs to the thioredoxin family. DsbC subfamily.</text>
</comment>
<dbReference type="PANTHER" id="PTHR35272">
    <property type="entry name" value="THIOL:DISULFIDE INTERCHANGE PROTEIN DSBC-RELATED"/>
    <property type="match status" value="1"/>
</dbReference>
<keyword evidence="11" id="KW-1185">Reference proteome</keyword>
<evidence type="ECO:0000313" key="10">
    <source>
        <dbReference type="EMBL" id="ADE10531.1"/>
    </source>
</evidence>
<dbReference type="HOGENOM" id="CLU_083593_1_1_4"/>
<keyword evidence="3 7" id="KW-0732">Signal</keyword>
<protein>
    <recommendedName>
        <fullName evidence="7">Thiol:disulfide interchange protein</fullName>
    </recommendedName>
</protein>
<dbReference type="InterPro" id="IPR018950">
    <property type="entry name" value="DiS-bond_isomerase_DsbC/G_N"/>
</dbReference>
<keyword evidence="10" id="KW-0413">Isomerase</keyword>
<dbReference type="Pfam" id="PF13098">
    <property type="entry name" value="Thioredoxin_2"/>
    <property type="match status" value="1"/>
</dbReference>
<evidence type="ECO:0000256" key="3">
    <source>
        <dbReference type="ARBA" id="ARBA00022729"/>
    </source>
</evidence>
<dbReference type="EMBL" id="CP001965">
    <property type="protein sequence ID" value="ADE10531.1"/>
    <property type="molecule type" value="Genomic_DNA"/>
</dbReference>
<proteinExistence type="inferred from homology"/>
<dbReference type="SUPFAM" id="SSF52833">
    <property type="entry name" value="Thioredoxin-like"/>
    <property type="match status" value="1"/>
</dbReference>
<gene>
    <name evidence="10" type="ordered locus">Slit_0289</name>
</gene>
<accession>D5CLE3</accession>
<evidence type="ECO:0000256" key="5">
    <source>
        <dbReference type="ARBA" id="ARBA00023157"/>
    </source>
</evidence>
<dbReference type="AlphaFoldDB" id="D5CLE3"/>
<dbReference type="eggNOG" id="COG1651">
    <property type="taxonomic scope" value="Bacteria"/>
</dbReference>
<feature type="signal peptide" evidence="7">
    <location>
        <begin position="1"/>
        <end position="17"/>
    </location>
</feature>
<dbReference type="InterPro" id="IPR009094">
    <property type="entry name" value="DiS-bond_isomerase_DsbC/G_N_sf"/>
</dbReference>